<evidence type="ECO:0000259" key="6">
    <source>
        <dbReference type="Pfam" id="PF08170"/>
    </source>
</evidence>
<dbReference type="GO" id="GO:0005655">
    <property type="term" value="C:nucleolar ribonuclease P complex"/>
    <property type="evidence" value="ECO:0007669"/>
    <property type="project" value="InterPro"/>
</dbReference>
<comment type="subcellular location">
    <subcellularLocation>
        <location evidence="1">Nucleus</location>
    </subcellularLocation>
</comment>
<dbReference type="STRING" id="1173061.A0A0J9X746"/>
<feature type="domain" description="POPLD" evidence="6">
    <location>
        <begin position="491"/>
        <end position="594"/>
    </location>
</feature>
<evidence type="ECO:0000259" key="7">
    <source>
        <dbReference type="Pfam" id="PF22770"/>
    </source>
</evidence>
<dbReference type="Pfam" id="PF06978">
    <property type="entry name" value="POP1_N"/>
    <property type="match status" value="1"/>
</dbReference>
<dbReference type="InterPro" id="IPR009723">
    <property type="entry name" value="Pop1_N"/>
</dbReference>
<name>A0A0J9X746_GEOCN</name>
<dbReference type="OrthoDB" id="442863at2759"/>
<dbReference type="Pfam" id="PF22770">
    <property type="entry name" value="POP1_C"/>
    <property type="match status" value="1"/>
</dbReference>
<evidence type="ECO:0000313" key="9">
    <source>
        <dbReference type="Proteomes" id="UP000242525"/>
    </source>
</evidence>
<organism evidence="8 9">
    <name type="scientific">Geotrichum candidum</name>
    <name type="common">Oospora lactis</name>
    <name type="synonym">Dipodascus geotrichum</name>
    <dbReference type="NCBI Taxonomy" id="1173061"/>
    <lineage>
        <taxon>Eukaryota</taxon>
        <taxon>Fungi</taxon>
        <taxon>Dikarya</taxon>
        <taxon>Ascomycota</taxon>
        <taxon>Saccharomycotina</taxon>
        <taxon>Dipodascomycetes</taxon>
        <taxon>Dipodascales</taxon>
        <taxon>Dipodascaceae</taxon>
        <taxon>Geotrichum</taxon>
    </lineage>
</organism>
<feature type="domain" description="POP1 C-terminal" evidence="7">
    <location>
        <begin position="730"/>
        <end position="779"/>
    </location>
</feature>
<dbReference type="AlphaFoldDB" id="A0A0J9X746"/>
<dbReference type="InterPro" id="IPR039182">
    <property type="entry name" value="Pop1"/>
</dbReference>
<dbReference type="EMBL" id="CCBN010000004">
    <property type="protein sequence ID" value="CDO52983.1"/>
    <property type="molecule type" value="Genomic_DNA"/>
</dbReference>
<proteinExistence type="predicted"/>
<gene>
    <name evidence="8" type="ORF">BN980_GECA04s02452g</name>
</gene>
<keyword evidence="2" id="KW-0819">tRNA processing</keyword>
<evidence type="ECO:0000256" key="1">
    <source>
        <dbReference type="ARBA" id="ARBA00004123"/>
    </source>
</evidence>
<accession>A0A0J9X746</accession>
<keyword evidence="3" id="KW-0539">Nucleus</keyword>
<evidence type="ECO:0000256" key="3">
    <source>
        <dbReference type="ARBA" id="ARBA00023242"/>
    </source>
</evidence>
<dbReference type="InterPro" id="IPR012590">
    <property type="entry name" value="POPLD_dom"/>
</dbReference>
<dbReference type="Proteomes" id="UP000242525">
    <property type="component" value="Unassembled WGS sequence"/>
</dbReference>
<evidence type="ECO:0000313" key="8">
    <source>
        <dbReference type="EMBL" id="CDO52983.1"/>
    </source>
</evidence>
<evidence type="ECO:0000256" key="4">
    <source>
        <dbReference type="SAM" id="MobiDB-lite"/>
    </source>
</evidence>
<dbReference type="InterPro" id="IPR055079">
    <property type="entry name" value="POP1_C"/>
</dbReference>
<sequence>MEGNKDRKHFLSGGSANPRDAKRAKLRSARTIMANNQEPALRDGRLDVPDFLAARKYEIQQMERAMQNSRQAAKQRAFQSLPRVLRRRTASHNVKRIPKRLRKRAEREMADDKTPALAKKNKKLRAYARVKQLALERRLQRAAGNKITKLNPNIVYNRAGVNELANPPPGKAKFQHRQKDKKIWLPTHVWHAKRAHLETRWGFSVVKKPTQKAYRPTHRASNLAGAVAWDKSYVSTLILEESTANNGVLQKVICKLTNNEKSPAVSDRYTTGGRSWQGLLFDEKCNILGPGLIYWSKRPSDDAPRRVLVRAHPAMFKAIFAFFQLLQKESEKEEFTIYDCRFTIGSIDITGPASLPALASVLKLQDDDDHKLSKLWKTLGSISNTESLPKNVVVTLDAKDPRFSYPPQPVRKVRSEDELVELITGWPENEQLLVKESALFTPDTLNESYKNQCSQKLVERRKRAAGPGQPVKTSSDDPKIPVILFKNTNNSWTVLLPWGWVLPVWHSLLHLNDVHIGGVEQEHQIAFESGRLYFPDDYPGTPAGVAAEFENSKERKDTWIRKPASKRVSYSRIKIREGKDMKRGEEGSPFKCDWKFLARVVKNAESDAAVEIEEDITAEHILEELKQVNEKETAVKPATHRLKSNKSVYECPVLPSYVRFQNVLAKSGSELETETGIDKLEIIPVRLNFVQRGSPSAPAHIYRLPEGFDIAKHKKHNKITDDKIVCPPTNHLIGFVTTGTYNLMEGNGSAVGSILATSKGQYCLVRNVGSATTRLAKWEKITL</sequence>
<dbReference type="GO" id="GO:0001682">
    <property type="term" value="P:tRNA 5'-leader removal"/>
    <property type="evidence" value="ECO:0007669"/>
    <property type="project" value="InterPro"/>
</dbReference>
<evidence type="ECO:0000256" key="2">
    <source>
        <dbReference type="ARBA" id="ARBA00022694"/>
    </source>
</evidence>
<evidence type="ECO:0000259" key="5">
    <source>
        <dbReference type="Pfam" id="PF06978"/>
    </source>
</evidence>
<feature type="region of interest" description="Disordered" evidence="4">
    <location>
        <begin position="1"/>
        <end position="26"/>
    </location>
</feature>
<reference evidence="8" key="1">
    <citation type="submission" date="2014-03" db="EMBL/GenBank/DDBJ databases">
        <authorList>
            <person name="Casaregola S."/>
        </authorList>
    </citation>
    <scope>NUCLEOTIDE SEQUENCE [LARGE SCALE GENOMIC DNA]</scope>
    <source>
        <strain evidence="8">CLIB 918</strain>
    </source>
</reference>
<dbReference type="PANTHER" id="PTHR22731">
    <property type="entry name" value="RIBONUCLEASES P/MRP PROTEIN SUBUNIT POP1"/>
    <property type="match status" value="1"/>
</dbReference>
<protein>
    <submittedName>
        <fullName evidence="8">Similar to Saccharomyces cerevisiae YNL221C POP1 Subunit of both RNase MRP and nuclear RNase P</fullName>
    </submittedName>
</protein>
<keyword evidence="9" id="KW-1185">Reference proteome</keyword>
<dbReference type="Pfam" id="PF08170">
    <property type="entry name" value="POPLD"/>
    <property type="match status" value="1"/>
</dbReference>
<comment type="caution">
    <text evidence="8">The sequence shown here is derived from an EMBL/GenBank/DDBJ whole genome shotgun (WGS) entry which is preliminary data.</text>
</comment>
<feature type="domain" description="Pop1 N-terminal" evidence="5">
    <location>
        <begin position="51"/>
        <end position="241"/>
    </location>
</feature>
<dbReference type="GO" id="GO:0000172">
    <property type="term" value="C:ribonuclease MRP complex"/>
    <property type="evidence" value="ECO:0007669"/>
    <property type="project" value="InterPro"/>
</dbReference>
<feature type="compositionally biased region" description="Basic residues" evidence="4">
    <location>
        <begin position="1"/>
        <end position="10"/>
    </location>
</feature>
<dbReference type="PANTHER" id="PTHR22731:SF3">
    <property type="entry name" value="RIBONUCLEASES P_MRP PROTEIN SUBUNIT POP1"/>
    <property type="match status" value="1"/>
</dbReference>